<gene>
    <name evidence="8" type="ORF">R1sor_017282</name>
</gene>
<evidence type="ECO:0000256" key="5">
    <source>
        <dbReference type="ARBA" id="ARBA00022989"/>
    </source>
</evidence>
<feature type="transmembrane region" description="Helical" evidence="7">
    <location>
        <begin position="312"/>
        <end position="334"/>
    </location>
</feature>
<comment type="caution">
    <text evidence="8">The sequence shown here is derived from an EMBL/GenBank/DDBJ whole genome shotgun (WGS) entry which is preliminary data.</text>
</comment>
<feature type="transmembrane region" description="Helical" evidence="7">
    <location>
        <begin position="135"/>
        <end position="152"/>
    </location>
</feature>
<evidence type="ECO:0000256" key="2">
    <source>
        <dbReference type="ARBA" id="ARBA00006859"/>
    </source>
</evidence>
<evidence type="ECO:0000256" key="6">
    <source>
        <dbReference type="ARBA" id="ARBA00023136"/>
    </source>
</evidence>
<dbReference type="InterPro" id="IPR007369">
    <property type="entry name" value="Peptidase_A22B_SPP"/>
</dbReference>
<evidence type="ECO:0000313" key="8">
    <source>
        <dbReference type="EMBL" id="KAL3699260.1"/>
    </source>
</evidence>
<dbReference type="SMART" id="SM00730">
    <property type="entry name" value="PSN"/>
    <property type="match status" value="1"/>
</dbReference>
<evidence type="ECO:0000313" key="9">
    <source>
        <dbReference type="Proteomes" id="UP001633002"/>
    </source>
</evidence>
<sequence>MANCELLLPAATSSPNLGPYPNVHTARRFIPAGISSTKLPLLSPSANYSRLLLSRVSRIRDVKCQSSRRIGRQLLQGFNGGPMGGHSRTAPVVKATNSADETPGDGIELRIAEDEEETTKNLPSGWAWNKTSKELIAYMLLIAAVPIVPFLPRFEWSGAFYFLFLAVWSVYVGSHRSLSKKPPQKMSLNQGLAVPLFCSASLFGFYCLLRFFPDLDVRSFISAYLGVAGAVAVGSNVVEPIRRLLPNSESLSFRVDFPAWLVQDEGQPVHLTLTPADLIAGSVGILATIASKQAGAPFTLKNFIAVCIVTELLQLLSLGTFTTAAVMLSGLLLYDVFWVFGSSHVFGDNVMVTVATSSAFDGPMKLIFPRFGEGPTLNPYSILGLGDIAAPGLLIAMMLRFDRHRAKNSKEVLENSSPDKTYFITCLASYVFGLTVTVVANTVSGAAQPALLYLVPSLLLGVFAVAAFRSEASLLLDYKDETLMSIIPVKSEDETAKKILESMQAVVMQAPLRFRLSSSFRT</sequence>
<dbReference type="PANTHER" id="PTHR12174">
    <property type="entry name" value="SIGNAL PEPTIDE PEPTIDASE"/>
    <property type="match status" value="1"/>
</dbReference>
<keyword evidence="4" id="KW-0378">Hydrolase</keyword>
<proteinExistence type="inferred from homology"/>
<feature type="transmembrane region" description="Helical" evidence="7">
    <location>
        <begin position="422"/>
        <end position="444"/>
    </location>
</feature>
<organism evidence="8 9">
    <name type="scientific">Riccia sorocarpa</name>
    <dbReference type="NCBI Taxonomy" id="122646"/>
    <lineage>
        <taxon>Eukaryota</taxon>
        <taxon>Viridiplantae</taxon>
        <taxon>Streptophyta</taxon>
        <taxon>Embryophyta</taxon>
        <taxon>Marchantiophyta</taxon>
        <taxon>Marchantiopsida</taxon>
        <taxon>Marchantiidae</taxon>
        <taxon>Marchantiales</taxon>
        <taxon>Ricciaceae</taxon>
        <taxon>Riccia</taxon>
    </lineage>
</organism>
<evidence type="ECO:0000256" key="4">
    <source>
        <dbReference type="ARBA" id="ARBA00022801"/>
    </source>
</evidence>
<name>A0ABD3IA41_9MARC</name>
<dbReference type="Pfam" id="PF04258">
    <property type="entry name" value="Peptidase_A22B"/>
    <property type="match status" value="1"/>
</dbReference>
<keyword evidence="6 7" id="KW-0472">Membrane</keyword>
<dbReference type="InterPro" id="IPR006639">
    <property type="entry name" value="Preselin/SPP"/>
</dbReference>
<keyword evidence="3 7" id="KW-0812">Transmembrane</keyword>
<dbReference type="GO" id="GO:0016787">
    <property type="term" value="F:hydrolase activity"/>
    <property type="evidence" value="ECO:0007669"/>
    <property type="project" value="UniProtKB-KW"/>
</dbReference>
<reference evidence="8 9" key="1">
    <citation type="submission" date="2024-09" db="EMBL/GenBank/DDBJ databases">
        <title>Chromosome-scale assembly of Riccia sorocarpa.</title>
        <authorList>
            <person name="Paukszto L."/>
        </authorList>
    </citation>
    <scope>NUCLEOTIDE SEQUENCE [LARGE SCALE GENOMIC DNA]</scope>
    <source>
        <strain evidence="8">LP-2024</strain>
        <tissue evidence="8">Aerial parts of the thallus</tissue>
    </source>
</reference>
<accession>A0ABD3IA41</accession>
<evidence type="ECO:0000256" key="3">
    <source>
        <dbReference type="ARBA" id="ARBA00022692"/>
    </source>
</evidence>
<feature type="transmembrane region" description="Helical" evidence="7">
    <location>
        <begin position="194"/>
        <end position="213"/>
    </location>
</feature>
<evidence type="ECO:0000256" key="1">
    <source>
        <dbReference type="ARBA" id="ARBA00004127"/>
    </source>
</evidence>
<feature type="transmembrane region" description="Helical" evidence="7">
    <location>
        <begin position="158"/>
        <end position="174"/>
    </location>
</feature>
<feature type="transmembrane region" description="Helical" evidence="7">
    <location>
        <begin position="380"/>
        <end position="401"/>
    </location>
</feature>
<dbReference type="AlphaFoldDB" id="A0ABD3IA41"/>
<dbReference type="EMBL" id="JBJQOH010000001">
    <property type="protein sequence ID" value="KAL3699260.1"/>
    <property type="molecule type" value="Genomic_DNA"/>
</dbReference>
<dbReference type="GO" id="GO:0012505">
    <property type="term" value="C:endomembrane system"/>
    <property type="evidence" value="ECO:0007669"/>
    <property type="project" value="UniProtKB-SubCell"/>
</dbReference>
<keyword evidence="9" id="KW-1185">Reference proteome</keyword>
<evidence type="ECO:0000256" key="7">
    <source>
        <dbReference type="SAM" id="Phobius"/>
    </source>
</evidence>
<feature type="transmembrane region" description="Helical" evidence="7">
    <location>
        <begin position="219"/>
        <end position="238"/>
    </location>
</feature>
<comment type="subcellular location">
    <subcellularLocation>
        <location evidence="1">Endomembrane system</location>
        <topology evidence="1">Multi-pass membrane protein</topology>
    </subcellularLocation>
</comment>
<dbReference type="PANTHER" id="PTHR12174:SF73">
    <property type="entry name" value="SIGNAL PEPTIDE PEPTIDASE DOMAIN CONTAINING PROTEIN"/>
    <property type="match status" value="1"/>
</dbReference>
<dbReference type="Proteomes" id="UP001633002">
    <property type="component" value="Unassembled WGS sequence"/>
</dbReference>
<protein>
    <submittedName>
        <fullName evidence="8">Uncharacterized protein</fullName>
    </submittedName>
</protein>
<feature type="transmembrane region" description="Helical" evidence="7">
    <location>
        <begin position="450"/>
        <end position="468"/>
    </location>
</feature>
<keyword evidence="5 7" id="KW-1133">Transmembrane helix</keyword>
<comment type="similarity">
    <text evidence="2">Belongs to the peptidase A22B family.</text>
</comment>